<comment type="caution">
    <text evidence="5">The sequence shown here is derived from an EMBL/GenBank/DDBJ whole genome shotgun (WGS) entry which is preliminary data.</text>
</comment>
<organism evidence="5 6">
    <name type="scientific">Streptomyces carpinensis</name>
    <dbReference type="NCBI Taxonomy" id="66369"/>
    <lineage>
        <taxon>Bacteria</taxon>
        <taxon>Bacillati</taxon>
        <taxon>Actinomycetota</taxon>
        <taxon>Actinomycetes</taxon>
        <taxon>Kitasatosporales</taxon>
        <taxon>Streptomycetaceae</taxon>
        <taxon>Streptomyces</taxon>
    </lineage>
</organism>
<dbReference type="EMBL" id="JBEPCU010001041">
    <property type="protein sequence ID" value="MER6982455.1"/>
    <property type="molecule type" value="Genomic_DNA"/>
</dbReference>
<sequence>MSTDVSCDKLREIGAELALGVLPARERAGAVAHLERCADCREHVRQLTQVGDRLIGLLPGSEPPVGFETRAAQMLTQAAAAHEGRTQRRMPGRAHHPGRLVRRIRPRIAAVATALVLAIGFGGWSVGTAIEDTVAGPASSVANRDTGMLWGGLMSARAQAGKPVGEVYAHAGPPGWIFMTVDLAGSGTPYSGKVSCLLVHRDGSTVRVGSFSLHKGQGSWGSPTPPGADRGALSGARLTAPDGTVLATTHFTAGAET</sequence>
<keyword evidence="4" id="KW-0472">Membrane</keyword>
<keyword evidence="4" id="KW-0812">Transmembrane</keyword>
<feature type="region of interest" description="Disordered" evidence="3">
    <location>
        <begin position="214"/>
        <end position="233"/>
    </location>
</feature>
<accession>A0ABV1WE38</accession>
<reference evidence="5 6" key="1">
    <citation type="submission" date="2024-06" db="EMBL/GenBank/DDBJ databases">
        <title>The Natural Products Discovery Center: Release of the First 8490 Sequenced Strains for Exploring Actinobacteria Biosynthetic Diversity.</title>
        <authorList>
            <person name="Kalkreuter E."/>
            <person name="Kautsar S.A."/>
            <person name="Yang D."/>
            <person name="Bader C.D."/>
            <person name="Teijaro C.N."/>
            <person name="Fluegel L."/>
            <person name="Davis C.M."/>
            <person name="Simpson J.R."/>
            <person name="Lauterbach L."/>
            <person name="Steele A.D."/>
            <person name="Gui C."/>
            <person name="Meng S."/>
            <person name="Li G."/>
            <person name="Viehrig K."/>
            <person name="Ye F."/>
            <person name="Su P."/>
            <person name="Kiefer A.F."/>
            <person name="Nichols A."/>
            <person name="Cepeda A.J."/>
            <person name="Yan W."/>
            <person name="Fan B."/>
            <person name="Jiang Y."/>
            <person name="Adhikari A."/>
            <person name="Zheng C.-J."/>
            <person name="Schuster L."/>
            <person name="Cowan T.M."/>
            <person name="Smanski M.J."/>
            <person name="Chevrette M.G."/>
            <person name="De Carvalho L.P.S."/>
            <person name="Shen B."/>
        </authorList>
    </citation>
    <scope>NUCLEOTIDE SEQUENCE [LARGE SCALE GENOMIC DNA]</scope>
    <source>
        <strain evidence="5 6">NPDC000634</strain>
    </source>
</reference>
<dbReference type="RefSeq" id="WP_086722278.1">
    <property type="nucleotide sequence ID" value="NZ_MUBM01000002.1"/>
</dbReference>
<keyword evidence="6" id="KW-1185">Reference proteome</keyword>
<gene>
    <name evidence="5" type="ORF">ABT317_37170</name>
</gene>
<protein>
    <recommendedName>
        <fullName evidence="7">Zinc-finger domain-containing protein</fullName>
    </recommendedName>
</protein>
<evidence type="ECO:0000313" key="5">
    <source>
        <dbReference type="EMBL" id="MER6982455.1"/>
    </source>
</evidence>
<name>A0ABV1WE38_9ACTN</name>
<keyword evidence="1" id="KW-0805">Transcription regulation</keyword>
<evidence type="ECO:0000313" key="6">
    <source>
        <dbReference type="Proteomes" id="UP001458415"/>
    </source>
</evidence>
<evidence type="ECO:0000256" key="1">
    <source>
        <dbReference type="ARBA" id="ARBA00023015"/>
    </source>
</evidence>
<dbReference type="InterPro" id="IPR041916">
    <property type="entry name" value="Anti_sigma_zinc_sf"/>
</dbReference>
<feature type="transmembrane region" description="Helical" evidence="4">
    <location>
        <begin position="108"/>
        <end position="127"/>
    </location>
</feature>
<keyword evidence="4" id="KW-1133">Transmembrane helix</keyword>
<evidence type="ECO:0000256" key="2">
    <source>
        <dbReference type="ARBA" id="ARBA00023163"/>
    </source>
</evidence>
<evidence type="ECO:0000256" key="3">
    <source>
        <dbReference type="SAM" id="MobiDB-lite"/>
    </source>
</evidence>
<dbReference type="Proteomes" id="UP001458415">
    <property type="component" value="Unassembled WGS sequence"/>
</dbReference>
<keyword evidence="2" id="KW-0804">Transcription</keyword>
<evidence type="ECO:0008006" key="7">
    <source>
        <dbReference type="Google" id="ProtNLM"/>
    </source>
</evidence>
<dbReference type="Gene3D" id="1.10.10.1320">
    <property type="entry name" value="Anti-sigma factor, zinc-finger domain"/>
    <property type="match status" value="1"/>
</dbReference>
<proteinExistence type="predicted"/>
<evidence type="ECO:0000256" key="4">
    <source>
        <dbReference type="SAM" id="Phobius"/>
    </source>
</evidence>